<dbReference type="EMBL" id="LNQR01000004">
    <property type="protein sequence ID" value="KWT94609.1"/>
    <property type="molecule type" value="Genomic_DNA"/>
</dbReference>
<keyword evidence="2" id="KW-1003">Cell membrane</keyword>
<proteinExistence type="predicted"/>
<dbReference type="Pfam" id="PF13231">
    <property type="entry name" value="PMT_2"/>
    <property type="match status" value="1"/>
</dbReference>
<evidence type="ECO:0000256" key="7">
    <source>
        <dbReference type="ARBA" id="ARBA00023136"/>
    </source>
</evidence>
<feature type="domain" description="Glycosyltransferase RgtA/B/C/D-like" evidence="9">
    <location>
        <begin position="118"/>
        <end position="275"/>
    </location>
</feature>
<evidence type="ECO:0000256" key="1">
    <source>
        <dbReference type="ARBA" id="ARBA00004651"/>
    </source>
</evidence>
<dbReference type="PANTHER" id="PTHR33908">
    <property type="entry name" value="MANNOSYLTRANSFERASE YKCB-RELATED"/>
    <property type="match status" value="1"/>
</dbReference>
<feature type="transmembrane region" description="Helical" evidence="8">
    <location>
        <begin position="462"/>
        <end position="483"/>
    </location>
</feature>
<dbReference type="PANTHER" id="PTHR33908:SF11">
    <property type="entry name" value="MEMBRANE PROTEIN"/>
    <property type="match status" value="1"/>
</dbReference>
<feature type="transmembrane region" description="Helical" evidence="8">
    <location>
        <begin position="427"/>
        <end position="450"/>
    </location>
</feature>
<name>A0ABR5SKK1_9BACT</name>
<feature type="transmembrane region" description="Helical" evidence="8">
    <location>
        <begin position="394"/>
        <end position="415"/>
    </location>
</feature>
<evidence type="ECO:0000256" key="6">
    <source>
        <dbReference type="ARBA" id="ARBA00022989"/>
    </source>
</evidence>
<feature type="transmembrane region" description="Helical" evidence="8">
    <location>
        <begin position="489"/>
        <end position="510"/>
    </location>
</feature>
<comment type="caution">
    <text evidence="10">The sequence shown here is derived from an EMBL/GenBank/DDBJ whole genome shotgun (WGS) entry which is preliminary data.</text>
</comment>
<reference evidence="10 11" key="1">
    <citation type="submission" date="2015-11" db="EMBL/GenBank/DDBJ databases">
        <authorList>
            <person name="Lin W."/>
        </authorList>
    </citation>
    <scope>NUCLEOTIDE SEQUENCE [LARGE SCALE GENOMIC DNA]</scope>
    <source>
        <strain evidence="10 11">HCH-1</strain>
    </source>
</reference>
<feature type="transmembrane region" description="Helical" evidence="8">
    <location>
        <begin position="191"/>
        <end position="211"/>
    </location>
</feature>
<keyword evidence="7 8" id="KW-0472">Membrane</keyword>
<feature type="transmembrane region" description="Helical" evidence="8">
    <location>
        <begin position="361"/>
        <end position="382"/>
    </location>
</feature>
<comment type="subcellular location">
    <subcellularLocation>
        <location evidence="1">Cell membrane</location>
        <topology evidence="1">Multi-pass membrane protein</topology>
    </subcellularLocation>
</comment>
<dbReference type="Proteomes" id="UP000060487">
    <property type="component" value="Unassembled WGS sequence"/>
</dbReference>
<feature type="transmembrane region" description="Helical" evidence="8">
    <location>
        <begin position="262"/>
        <end position="282"/>
    </location>
</feature>
<feature type="transmembrane region" description="Helical" evidence="8">
    <location>
        <begin position="18"/>
        <end position="38"/>
    </location>
</feature>
<evidence type="ECO:0000256" key="4">
    <source>
        <dbReference type="ARBA" id="ARBA00022679"/>
    </source>
</evidence>
<feature type="transmembrane region" description="Helical" evidence="8">
    <location>
        <begin position="223"/>
        <end position="250"/>
    </location>
</feature>
<keyword evidence="6 8" id="KW-1133">Transmembrane helix</keyword>
<evidence type="ECO:0000256" key="5">
    <source>
        <dbReference type="ARBA" id="ARBA00022692"/>
    </source>
</evidence>
<dbReference type="InterPro" id="IPR038731">
    <property type="entry name" value="RgtA/B/C-like"/>
</dbReference>
<evidence type="ECO:0000313" key="11">
    <source>
        <dbReference type="Proteomes" id="UP000060487"/>
    </source>
</evidence>
<evidence type="ECO:0000313" key="10">
    <source>
        <dbReference type="EMBL" id="KWT94609.1"/>
    </source>
</evidence>
<gene>
    <name evidence="10" type="ORF">ASN18_0147</name>
</gene>
<feature type="transmembrane region" description="Helical" evidence="8">
    <location>
        <begin position="167"/>
        <end position="184"/>
    </location>
</feature>
<evidence type="ECO:0000256" key="8">
    <source>
        <dbReference type="SAM" id="Phobius"/>
    </source>
</evidence>
<evidence type="ECO:0000256" key="2">
    <source>
        <dbReference type="ARBA" id="ARBA00022475"/>
    </source>
</evidence>
<accession>A0ABR5SKK1</accession>
<keyword evidence="5 8" id="KW-0812">Transmembrane</keyword>
<keyword evidence="3" id="KW-0328">Glycosyltransferase</keyword>
<keyword evidence="11" id="KW-1185">Reference proteome</keyword>
<organism evidence="10 11">
    <name type="scientific">Candidatus Magnetominusculus xianensis</name>
    <dbReference type="NCBI Taxonomy" id="1748249"/>
    <lineage>
        <taxon>Bacteria</taxon>
        <taxon>Pseudomonadati</taxon>
        <taxon>Nitrospirota</taxon>
        <taxon>Nitrospiria</taxon>
        <taxon>Nitrospirales</taxon>
        <taxon>Nitrospiraceae</taxon>
        <taxon>Candidatus Magnetominusculus</taxon>
    </lineage>
</organism>
<evidence type="ECO:0000256" key="3">
    <source>
        <dbReference type="ARBA" id="ARBA00022676"/>
    </source>
</evidence>
<feature type="transmembrane region" description="Helical" evidence="8">
    <location>
        <begin position="144"/>
        <end position="161"/>
    </location>
</feature>
<dbReference type="InterPro" id="IPR050297">
    <property type="entry name" value="LipidA_mod_glycosyltrf_83"/>
</dbReference>
<dbReference type="RefSeq" id="WP_085050684.1">
    <property type="nucleotide sequence ID" value="NZ_LNQR01000004.1"/>
</dbReference>
<evidence type="ECO:0000259" key="9">
    <source>
        <dbReference type="Pfam" id="PF13231"/>
    </source>
</evidence>
<keyword evidence="4" id="KW-0808">Transferase</keyword>
<sequence length="528" mass="58717">MTGSIKPSGLAKLKEGTVVLLLCVLLTGAYSLGSYIYFKTAGIELSDSARFGWDTWEYQSMAANFAAGHGLKFGGIEEFGFYKFTQTGDQVFGDAGLKGYESFLELGSRGGSYNFYRTPGYPVFLGILYKIFGVSPKVARVSQVFLVIVIAAFLPYVGFVYWRLKGFAAGVVSGSILMSTYVYIHNMQDELLTEPLIMFSAFLCVLMFILWERKKTAAASATLGVVMGAGILVKGSLIFTPFLTGLYFLYLTMRKRIDPSRVVAFVLGVAFVILSWSIFASVKEGRPIFISTEGGQLLLESNSAVSKDGTWHAKPLDTFYERPEIKQLSGPVKVIMYYLNHRELLPSIFINKINAGFNGFLFFKTAVLFLLYTMTINTLNFFDSENKLNLVKYILSVIMALYLVWTVFTVCVVVFKLNLPPVAAMVFANIIKLMPSATLLIYIFIVYFCVSYAFTKSVNIEVPASFAILFLNFFLITIIFYGHPRHVKVIDFIFILMAMQAVFSVVSWLYGVACQSRLGVDDGSSAGS</sequence>
<protein>
    <recommendedName>
        <fullName evidence="9">Glycosyltransferase RgtA/B/C/D-like domain-containing protein</fullName>
    </recommendedName>
</protein>